<protein>
    <submittedName>
        <fullName evidence="1">Uncharacterized protein</fullName>
    </submittedName>
</protein>
<accession>A0ACC0S1C4</accession>
<name>A0ACC0S1C4_POPTR</name>
<gene>
    <name evidence="1" type="ORF">POPTR_014G194650v4</name>
</gene>
<comment type="caution">
    <text evidence="1">The sequence shown here is derived from an EMBL/GenBank/DDBJ whole genome shotgun (WGS) entry which is preliminary data.</text>
</comment>
<keyword evidence="2" id="KW-1185">Reference proteome</keyword>
<evidence type="ECO:0000313" key="1">
    <source>
        <dbReference type="EMBL" id="KAI9382875.1"/>
    </source>
</evidence>
<organism evidence="1 2">
    <name type="scientific">Populus trichocarpa</name>
    <name type="common">Western balsam poplar</name>
    <name type="synonym">Populus balsamifera subsp. trichocarpa</name>
    <dbReference type="NCBI Taxonomy" id="3694"/>
    <lineage>
        <taxon>Eukaryota</taxon>
        <taxon>Viridiplantae</taxon>
        <taxon>Streptophyta</taxon>
        <taxon>Embryophyta</taxon>
        <taxon>Tracheophyta</taxon>
        <taxon>Spermatophyta</taxon>
        <taxon>Magnoliopsida</taxon>
        <taxon>eudicotyledons</taxon>
        <taxon>Gunneridae</taxon>
        <taxon>Pentapetalae</taxon>
        <taxon>rosids</taxon>
        <taxon>fabids</taxon>
        <taxon>Malpighiales</taxon>
        <taxon>Salicaceae</taxon>
        <taxon>Saliceae</taxon>
        <taxon>Populus</taxon>
    </lineage>
</organism>
<dbReference type="EMBL" id="CM009303">
    <property type="protein sequence ID" value="KAI9382875.1"/>
    <property type="molecule type" value="Genomic_DNA"/>
</dbReference>
<dbReference type="Proteomes" id="UP000006729">
    <property type="component" value="Chromosome 14"/>
</dbReference>
<sequence>MCKQKNREKRIRGESCRFWRKPIMLRWPYLWNPPLDHAYIWICCSHYTPLLTDQRDWKEHNMCDRNHHLECHGKQKGNALAGQFGRRPISLSSTVGSCSFLDMWCA</sequence>
<evidence type="ECO:0000313" key="2">
    <source>
        <dbReference type="Proteomes" id="UP000006729"/>
    </source>
</evidence>
<reference evidence="1 2" key="1">
    <citation type="journal article" date="2006" name="Science">
        <title>The genome of black cottonwood, Populus trichocarpa (Torr. &amp; Gray).</title>
        <authorList>
            <person name="Tuskan G.A."/>
            <person name="Difazio S."/>
            <person name="Jansson S."/>
            <person name="Bohlmann J."/>
            <person name="Grigoriev I."/>
            <person name="Hellsten U."/>
            <person name="Putnam N."/>
            <person name="Ralph S."/>
            <person name="Rombauts S."/>
            <person name="Salamov A."/>
            <person name="Schein J."/>
            <person name="Sterck L."/>
            <person name="Aerts A."/>
            <person name="Bhalerao R.R."/>
            <person name="Bhalerao R.P."/>
            <person name="Blaudez D."/>
            <person name="Boerjan W."/>
            <person name="Brun A."/>
            <person name="Brunner A."/>
            <person name="Busov V."/>
            <person name="Campbell M."/>
            <person name="Carlson J."/>
            <person name="Chalot M."/>
            <person name="Chapman J."/>
            <person name="Chen G.L."/>
            <person name="Cooper D."/>
            <person name="Coutinho P.M."/>
            <person name="Couturier J."/>
            <person name="Covert S."/>
            <person name="Cronk Q."/>
            <person name="Cunningham R."/>
            <person name="Davis J."/>
            <person name="Degroeve S."/>
            <person name="Dejardin A."/>
            <person name="Depamphilis C."/>
            <person name="Detter J."/>
            <person name="Dirks B."/>
            <person name="Dubchak I."/>
            <person name="Duplessis S."/>
            <person name="Ehlting J."/>
            <person name="Ellis B."/>
            <person name="Gendler K."/>
            <person name="Goodstein D."/>
            <person name="Gribskov M."/>
            <person name="Grimwood J."/>
            <person name="Groover A."/>
            <person name="Gunter L."/>
            <person name="Hamberger B."/>
            <person name="Heinze B."/>
            <person name="Helariutta Y."/>
            <person name="Henrissat B."/>
            <person name="Holligan D."/>
            <person name="Holt R."/>
            <person name="Huang W."/>
            <person name="Islam-Faridi N."/>
            <person name="Jones S."/>
            <person name="Jones-Rhoades M."/>
            <person name="Jorgensen R."/>
            <person name="Joshi C."/>
            <person name="Kangasjarvi J."/>
            <person name="Karlsson J."/>
            <person name="Kelleher C."/>
            <person name="Kirkpatrick R."/>
            <person name="Kirst M."/>
            <person name="Kohler A."/>
            <person name="Kalluri U."/>
            <person name="Larimer F."/>
            <person name="Leebens-Mack J."/>
            <person name="Leple J.C."/>
            <person name="Locascio P."/>
            <person name="Lou Y."/>
            <person name="Lucas S."/>
            <person name="Martin F."/>
            <person name="Montanini B."/>
            <person name="Napoli C."/>
            <person name="Nelson D.R."/>
            <person name="Nelson C."/>
            <person name="Nieminen K."/>
            <person name="Nilsson O."/>
            <person name="Pereda V."/>
            <person name="Peter G."/>
            <person name="Philippe R."/>
            <person name="Pilate G."/>
            <person name="Poliakov A."/>
            <person name="Razumovskaya J."/>
            <person name="Richardson P."/>
            <person name="Rinaldi C."/>
            <person name="Ritland K."/>
            <person name="Rouze P."/>
            <person name="Ryaboy D."/>
            <person name="Schmutz J."/>
            <person name="Schrader J."/>
            <person name="Segerman B."/>
            <person name="Shin H."/>
            <person name="Siddiqui A."/>
            <person name="Sterky F."/>
            <person name="Terry A."/>
            <person name="Tsai C.J."/>
            <person name="Uberbacher E."/>
            <person name="Unneberg P."/>
            <person name="Vahala J."/>
            <person name="Wall K."/>
            <person name="Wessler S."/>
            <person name="Yang G."/>
            <person name="Yin T."/>
            <person name="Douglas C."/>
            <person name="Marra M."/>
            <person name="Sandberg G."/>
            <person name="Van de Peer Y."/>
            <person name="Rokhsar D."/>
        </authorList>
    </citation>
    <scope>NUCLEOTIDE SEQUENCE [LARGE SCALE GENOMIC DNA]</scope>
    <source>
        <strain evidence="2">cv. Nisqually</strain>
    </source>
</reference>
<proteinExistence type="predicted"/>